<dbReference type="SMART" id="SM00906">
    <property type="entry name" value="Fungal_trans"/>
    <property type="match status" value="1"/>
</dbReference>
<keyword evidence="2" id="KW-0539">Nucleus</keyword>
<dbReference type="AlphaFoldDB" id="A0AAW0G2P8"/>
<dbReference type="PANTHER" id="PTHR31001">
    <property type="entry name" value="UNCHARACTERIZED TRANSCRIPTIONAL REGULATORY PROTEIN"/>
    <property type="match status" value="1"/>
</dbReference>
<evidence type="ECO:0000256" key="3">
    <source>
        <dbReference type="SAM" id="MobiDB-lite"/>
    </source>
</evidence>
<dbReference type="Pfam" id="PF04082">
    <property type="entry name" value="Fungal_trans"/>
    <property type="match status" value="1"/>
</dbReference>
<feature type="region of interest" description="Disordered" evidence="3">
    <location>
        <begin position="429"/>
        <end position="497"/>
    </location>
</feature>
<accession>A0AAW0G2P8</accession>
<dbReference type="InterPro" id="IPR050613">
    <property type="entry name" value="Sec_Metabolite_Reg"/>
</dbReference>
<dbReference type="GO" id="GO:0005634">
    <property type="term" value="C:nucleus"/>
    <property type="evidence" value="ECO:0007669"/>
    <property type="project" value="UniProtKB-SubCell"/>
</dbReference>
<keyword evidence="6" id="KW-1185">Reference proteome</keyword>
<feature type="compositionally biased region" description="Polar residues" evidence="3">
    <location>
        <begin position="469"/>
        <end position="493"/>
    </location>
</feature>
<dbReference type="GO" id="GO:0006351">
    <property type="term" value="P:DNA-templated transcription"/>
    <property type="evidence" value="ECO:0007669"/>
    <property type="project" value="InterPro"/>
</dbReference>
<dbReference type="GO" id="GO:0003677">
    <property type="term" value="F:DNA binding"/>
    <property type="evidence" value="ECO:0007669"/>
    <property type="project" value="InterPro"/>
</dbReference>
<feature type="domain" description="Xylanolytic transcriptional activator regulatory" evidence="4">
    <location>
        <begin position="106"/>
        <end position="180"/>
    </location>
</feature>
<proteinExistence type="predicted"/>
<name>A0AAW0G2P8_9APHY</name>
<dbReference type="Proteomes" id="UP001385951">
    <property type="component" value="Unassembled WGS sequence"/>
</dbReference>
<organism evidence="5 6">
    <name type="scientific">Cerrena zonata</name>
    <dbReference type="NCBI Taxonomy" id="2478898"/>
    <lineage>
        <taxon>Eukaryota</taxon>
        <taxon>Fungi</taxon>
        <taxon>Dikarya</taxon>
        <taxon>Basidiomycota</taxon>
        <taxon>Agaricomycotina</taxon>
        <taxon>Agaricomycetes</taxon>
        <taxon>Polyporales</taxon>
        <taxon>Cerrenaceae</taxon>
        <taxon>Cerrena</taxon>
    </lineage>
</organism>
<dbReference type="PANTHER" id="PTHR31001:SF90">
    <property type="entry name" value="CENTROMERE DNA-BINDING PROTEIN COMPLEX CBF3 SUBUNIT B"/>
    <property type="match status" value="1"/>
</dbReference>
<dbReference type="CDD" id="cd12148">
    <property type="entry name" value="fungal_TF_MHR"/>
    <property type="match status" value="1"/>
</dbReference>
<gene>
    <name evidence="5" type="ORF">QCA50_013208</name>
</gene>
<reference evidence="5 6" key="1">
    <citation type="submission" date="2022-09" db="EMBL/GenBank/DDBJ databases">
        <authorList>
            <person name="Palmer J.M."/>
        </authorList>
    </citation>
    <scope>NUCLEOTIDE SEQUENCE [LARGE SCALE GENOMIC DNA]</scope>
    <source>
        <strain evidence="5 6">DSM 7382</strain>
    </source>
</reference>
<comment type="subcellular location">
    <subcellularLocation>
        <location evidence="1">Nucleus</location>
    </subcellularLocation>
</comment>
<evidence type="ECO:0000313" key="5">
    <source>
        <dbReference type="EMBL" id="KAK7683832.1"/>
    </source>
</evidence>
<feature type="compositionally biased region" description="Pro residues" evidence="3">
    <location>
        <begin position="442"/>
        <end position="458"/>
    </location>
</feature>
<dbReference type="GO" id="GO:0008270">
    <property type="term" value="F:zinc ion binding"/>
    <property type="evidence" value="ECO:0007669"/>
    <property type="project" value="InterPro"/>
</dbReference>
<dbReference type="InterPro" id="IPR007219">
    <property type="entry name" value="XnlR_reg_dom"/>
</dbReference>
<evidence type="ECO:0000313" key="6">
    <source>
        <dbReference type="Proteomes" id="UP001385951"/>
    </source>
</evidence>
<dbReference type="EMBL" id="JASBNA010000029">
    <property type="protein sequence ID" value="KAK7683832.1"/>
    <property type="molecule type" value="Genomic_DNA"/>
</dbReference>
<protein>
    <recommendedName>
        <fullName evidence="4">Xylanolytic transcriptional activator regulatory domain-containing protein</fullName>
    </recommendedName>
</protein>
<evidence type="ECO:0000256" key="2">
    <source>
        <dbReference type="ARBA" id="ARBA00023242"/>
    </source>
</evidence>
<evidence type="ECO:0000256" key="1">
    <source>
        <dbReference type="ARBA" id="ARBA00004123"/>
    </source>
</evidence>
<comment type="caution">
    <text evidence="5">The sequence shown here is derived from an EMBL/GenBank/DDBJ whole genome shotgun (WGS) entry which is preliminary data.</text>
</comment>
<sequence length="554" mass="61320">MFQIVSSRYLTQELIPSIYGSPRDGKKPDYGPHDLALLLITMAVGALVDMTQQPYNAEALRYFIMARAAAGLEPMMERGSLATVRFLHLLSIYNGLCGKESSLPNTYALLNIAGIMAQRIGLHVDPSHWGLDEKTCYERRVAFWNLCEGDTWQSLGTGRPPCMCNCIDSAPEIPSEEEEAKFTQGETPLGFGRWGHIHLKECSVLLLRFVNAAKPLSYERALELDKHFRSSALPAIEYTETSQPSLSMQWYVRSHYIELILITLHKGFFAQAISTHPENPLQSPYAHSFITSYHCAVHFLRTTRVQFQRLPELMTRIWQIWTFTLTACLIVGSVALHSRLIVLDPSPVHVFEEACILLEDAGKINSRAAKGLPVLLAMREKIRQMFPSADSPRVPGVTKEDPGAEVERVAVFGGKTRLLASSAIKQAARQGGPLHVHLPSHTPSPPHSHGITPPPAVPSPERDQRWEGVSTQVPSYSSYGNLGQPATNPSQPNYPAFDQGPALNAWPTSQIAQPFTEPYHYASSGSGGVDSTDFIFNDSWTAFLQGHGVLPKIS</sequence>
<evidence type="ECO:0000259" key="4">
    <source>
        <dbReference type="SMART" id="SM00906"/>
    </source>
</evidence>